<feature type="domain" description="Resolvase/invertase-type recombinase catalytic" evidence="3">
    <location>
        <begin position="2"/>
        <end position="158"/>
    </location>
</feature>
<dbReference type="InterPro" id="IPR050639">
    <property type="entry name" value="SSR_resolvase"/>
</dbReference>
<evidence type="ECO:0000313" key="6">
    <source>
        <dbReference type="Proteomes" id="UP000676996"/>
    </source>
</evidence>
<evidence type="ECO:0000259" key="3">
    <source>
        <dbReference type="PROSITE" id="PS51736"/>
    </source>
</evidence>
<dbReference type="InterPro" id="IPR036162">
    <property type="entry name" value="Resolvase-like_N_sf"/>
</dbReference>
<gene>
    <name evidence="5" type="ORF">J7S20_06005</name>
</gene>
<dbReference type="PROSITE" id="PS51736">
    <property type="entry name" value="RECOMBINASES_3"/>
    <property type="match status" value="1"/>
</dbReference>
<evidence type="ECO:0000259" key="4">
    <source>
        <dbReference type="PROSITE" id="PS51737"/>
    </source>
</evidence>
<dbReference type="PROSITE" id="PS51737">
    <property type="entry name" value="RECOMBINASE_DNA_BIND"/>
    <property type="match status" value="1"/>
</dbReference>
<dbReference type="InterPro" id="IPR025827">
    <property type="entry name" value="Zn_ribbon_recom_dom"/>
</dbReference>
<feature type="domain" description="Recombinase" evidence="4">
    <location>
        <begin position="171"/>
        <end position="288"/>
    </location>
</feature>
<keyword evidence="1" id="KW-0238">DNA-binding</keyword>
<dbReference type="Gene3D" id="3.90.1750.20">
    <property type="entry name" value="Putative Large Serine Recombinase, Chain B, Domain 2"/>
    <property type="match status" value="1"/>
</dbReference>
<dbReference type="PANTHER" id="PTHR30461">
    <property type="entry name" value="DNA-INVERTASE FROM LAMBDOID PROPHAGE"/>
    <property type="match status" value="1"/>
</dbReference>
<keyword evidence="2" id="KW-0233">DNA recombination</keyword>
<evidence type="ECO:0000256" key="2">
    <source>
        <dbReference type="ARBA" id="ARBA00023172"/>
    </source>
</evidence>
<dbReference type="Pfam" id="PF07508">
    <property type="entry name" value="Recombinase"/>
    <property type="match status" value="1"/>
</dbReference>
<dbReference type="SMART" id="SM00857">
    <property type="entry name" value="Resolvase"/>
    <property type="match status" value="1"/>
</dbReference>
<dbReference type="RefSeq" id="WP_284053305.1">
    <property type="nucleotide sequence ID" value="NZ_JAGRQC010000001.1"/>
</dbReference>
<keyword evidence="6" id="KW-1185">Reference proteome</keyword>
<dbReference type="Gene3D" id="3.40.50.1390">
    <property type="entry name" value="Resolvase, N-terminal catalytic domain"/>
    <property type="match status" value="1"/>
</dbReference>
<dbReference type="InterPro" id="IPR006119">
    <property type="entry name" value="Resolv_N"/>
</dbReference>
<evidence type="ECO:0000256" key="1">
    <source>
        <dbReference type="ARBA" id="ARBA00023125"/>
    </source>
</evidence>
<dbReference type="Pfam" id="PF00239">
    <property type="entry name" value="Resolvase"/>
    <property type="match status" value="1"/>
</dbReference>
<dbReference type="Proteomes" id="UP000676996">
    <property type="component" value="Unassembled WGS sequence"/>
</dbReference>
<evidence type="ECO:0000313" key="5">
    <source>
        <dbReference type="EMBL" id="MBR0552051.1"/>
    </source>
</evidence>
<dbReference type="InterPro" id="IPR011109">
    <property type="entry name" value="DNA_bind_recombinase_dom"/>
</dbReference>
<dbReference type="Pfam" id="PF13408">
    <property type="entry name" value="Zn_ribbon_recom"/>
    <property type="match status" value="1"/>
</dbReference>
<dbReference type="SUPFAM" id="SSF53041">
    <property type="entry name" value="Resolvase-like"/>
    <property type="match status" value="1"/>
</dbReference>
<reference evidence="5" key="1">
    <citation type="submission" date="2021-04" db="EMBL/GenBank/DDBJ databases">
        <title>Ouciella asimina sp. nov., isolated from the surface seawater in the hydrothermal field of Okinawa Trough.</title>
        <authorList>
            <person name="Shuang W."/>
        </authorList>
    </citation>
    <scope>NUCLEOTIDE SEQUENCE</scope>
    <source>
        <strain evidence="5">LXI357</strain>
    </source>
</reference>
<name>A0A8T4ICD4_9SPHN</name>
<accession>A0A8T4ICD4</accession>
<proteinExistence type="predicted"/>
<organism evidence="5 6">
    <name type="scientific">Stakelama marina</name>
    <dbReference type="NCBI Taxonomy" id="2826939"/>
    <lineage>
        <taxon>Bacteria</taxon>
        <taxon>Pseudomonadati</taxon>
        <taxon>Pseudomonadota</taxon>
        <taxon>Alphaproteobacteria</taxon>
        <taxon>Sphingomonadales</taxon>
        <taxon>Sphingomonadaceae</taxon>
        <taxon>Stakelama</taxon>
    </lineage>
</organism>
<protein>
    <submittedName>
        <fullName evidence="5">Recombinase family protein</fullName>
    </submittedName>
</protein>
<dbReference type="InterPro" id="IPR038109">
    <property type="entry name" value="DNA_bind_recomb_sf"/>
</dbReference>
<sequence>MDTIIYVRWSSAEQSKGQSEERQLSLCRAHAQQRGWNVVRTFIDNGMSAFTGEHRQMGELSKLEQEIRDKRYPNGVILLVERLDRLSREAPSQFYLWLDAITRNGVTVATVDGDRTYSGSLDMASIIEVVVKASLANDESVAKSRRVASAWASKRARLAAGDRHAMTMRVPAWLSVNDDRTFSLHAGRAAIIKRIFEETAQGSGKHTIARQLNSEGVPTFGRSAAWHASYIQKILNSPAVLGEFQPGVKPRGAKRKLVDQPISNYYPAVIDADLYSRARTSMQSRSRKSLGRGRRIANLFSGLARCGTCGSKMTLRSKGKKTRADGRVVYEDYLVCDKMQRGIISETGEKCRNNLRYNYSILEKGVLDAILSDAMDDTHFADVTLVHQLAIEHAEKKIEWERLKRKSKSMLELWEDDRDDEDAKHAYRKAREDHKVLKAAIDEIAVKLMTARGKATPEEHAARIASVRADMSSMDEETRLRARTTVRLAISELVQELTFHRKAKRIGVKLLSGSRNITISADDGRVTFDIIPPMVSAPVDGLSERQVRVRSRVLRSNRARRPTK</sequence>
<comment type="caution">
    <text evidence="5">The sequence shown here is derived from an EMBL/GenBank/DDBJ whole genome shotgun (WGS) entry which is preliminary data.</text>
</comment>
<dbReference type="CDD" id="cd00338">
    <property type="entry name" value="Ser_Recombinase"/>
    <property type="match status" value="1"/>
</dbReference>
<dbReference type="GO" id="GO:0003677">
    <property type="term" value="F:DNA binding"/>
    <property type="evidence" value="ECO:0007669"/>
    <property type="project" value="UniProtKB-KW"/>
</dbReference>
<dbReference type="AlphaFoldDB" id="A0A8T4ICD4"/>
<dbReference type="EMBL" id="JAGRQC010000001">
    <property type="protein sequence ID" value="MBR0552051.1"/>
    <property type="molecule type" value="Genomic_DNA"/>
</dbReference>
<dbReference type="GO" id="GO:0000150">
    <property type="term" value="F:DNA strand exchange activity"/>
    <property type="evidence" value="ECO:0007669"/>
    <property type="project" value="InterPro"/>
</dbReference>
<dbReference type="PANTHER" id="PTHR30461:SF2">
    <property type="entry name" value="SERINE RECOMBINASE PINE-RELATED"/>
    <property type="match status" value="1"/>
</dbReference>